<dbReference type="EMBL" id="UINC01018764">
    <property type="protein sequence ID" value="SVA79083.1"/>
    <property type="molecule type" value="Genomic_DNA"/>
</dbReference>
<feature type="non-terminal residue" evidence="1">
    <location>
        <position position="76"/>
    </location>
</feature>
<proteinExistence type="predicted"/>
<organism evidence="1">
    <name type="scientific">marine metagenome</name>
    <dbReference type="NCBI Taxonomy" id="408172"/>
    <lineage>
        <taxon>unclassified sequences</taxon>
        <taxon>metagenomes</taxon>
        <taxon>ecological metagenomes</taxon>
    </lineage>
</organism>
<sequence>MQGTFDPSIQWTVKKPMRYQPLNDRPIDLVDTSLFATVPKCSLFVKGHKKSQGLTEKKSEELLIQMLDIMHEEESK</sequence>
<evidence type="ECO:0000313" key="1">
    <source>
        <dbReference type="EMBL" id="SVA79083.1"/>
    </source>
</evidence>
<reference evidence="1" key="1">
    <citation type="submission" date="2018-05" db="EMBL/GenBank/DDBJ databases">
        <authorList>
            <person name="Lanie J.A."/>
            <person name="Ng W.-L."/>
            <person name="Kazmierczak K.M."/>
            <person name="Andrzejewski T.M."/>
            <person name="Davidsen T.M."/>
            <person name="Wayne K.J."/>
            <person name="Tettelin H."/>
            <person name="Glass J.I."/>
            <person name="Rusch D."/>
            <person name="Podicherti R."/>
            <person name="Tsui H.-C.T."/>
            <person name="Winkler M.E."/>
        </authorList>
    </citation>
    <scope>NUCLEOTIDE SEQUENCE</scope>
</reference>
<dbReference type="AlphaFoldDB" id="A0A381YRA3"/>
<name>A0A381YRA3_9ZZZZ</name>
<accession>A0A381YRA3</accession>
<gene>
    <name evidence="1" type="ORF">METZ01_LOCUS131937</name>
</gene>
<protein>
    <submittedName>
        <fullName evidence="1">Uncharacterized protein</fullName>
    </submittedName>
</protein>